<feature type="binding site" evidence="22 23">
    <location>
        <position position="721"/>
    </location>
    <ligand>
        <name>Mg(2+)</name>
        <dbReference type="ChEBI" id="CHEBI:18420"/>
        <label>1</label>
    </ligand>
</feature>
<evidence type="ECO:0000256" key="4">
    <source>
        <dbReference type="ARBA" id="ARBA00022723"/>
    </source>
</evidence>
<keyword evidence="3" id="KW-0540">Nuclease</keyword>
<feature type="binding site" evidence="22 23">
    <location>
        <position position="607"/>
    </location>
    <ligand>
        <name>Zn(2+)</name>
        <dbReference type="ChEBI" id="CHEBI:29105"/>
    </ligand>
</feature>
<proteinExistence type="evidence at protein level"/>
<keyword evidence="4 22" id="KW-0479">Metal-binding</keyword>
<dbReference type="Gene3D" id="3.30.420.10">
    <property type="entry name" value="Ribonuclease H-like superfamily/Ribonuclease H"/>
    <property type="match status" value="2"/>
</dbReference>
<dbReference type="EMDB" id="EMD-13075"/>
<dbReference type="Pfam" id="PF00078">
    <property type="entry name" value="RVT_1"/>
    <property type="match status" value="1"/>
</dbReference>
<evidence type="ECO:0000256" key="12">
    <source>
        <dbReference type="ARBA" id="ARBA00023268"/>
    </source>
</evidence>
<accession>Q4QY51</accession>
<dbReference type="PROSITE" id="PS51027">
    <property type="entry name" value="INTEGRASE_DBD"/>
    <property type="match status" value="1"/>
</dbReference>
<keyword evidence="8" id="KW-0695">RNA-directed DNA polymerase</keyword>
<evidence type="ECO:0000256" key="3">
    <source>
        <dbReference type="ARBA" id="ARBA00022722"/>
    </source>
</evidence>
<evidence type="ECO:0000256" key="14">
    <source>
        <dbReference type="PROSITE-ProRule" id="PRU00506"/>
    </source>
</evidence>
<dbReference type="InterPro" id="IPR000477">
    <property type="entry name" value="RT_dom"/>
</dbReference>
<dbReference type="InterPro" id="IPR001584">
    <property type="entry name" value="Integrase_cat-core"/>
</dbReference>
<dbReference type="SUPFAM" id="SSF56672">
    <property type="entry name" value="DNA/RNA polymerases"/>
    <property type="match status" value="1"/>
</dbReference>
<evidence type="ECO:0000256" key="2">
    <source>
        <dbReference type="ARBA" id="ARBA00022695"/>
    </source>
</evidence>
<dbReference type="GO" id="GO:0003964">
    <property type="term" value="F:RNA-directed DNA polymerase activity"/>
    <property type="evidence" value="ECO:0007669"/>
    <property type="project" value="UniProtKB-KW"/>
</dbReference>
<feature type="compositionally biased region" description="Polar residues" evidence="15">
    <location>
        <begin position="1"/>
        <end position="11"/>
    </location>
</feature>
<dbReference type="InterPro" id="IPR036397">
    <property type="entry name" value="RNaseH_sf"/>
</dbReference>
<dbReference type="GO" id="GO:0075713">
    <property type="term" value="P:establishment of integrated proviral latency"/>
    <property type="evidence" value="ECO:0007669"/>
    <property type="project" value="UniProtKB-KW"/>
</dbReference>
<organism evidence="20 21">
    <name type="scientific">Simian T-lymphotropic virus 1</name>
    <dbReference type="NCBI Taxonomy" id="33747"/>
    <lineage>
        <taxon>Viruses</taxon>
        <taxon>Riboviria</taxon>
        <taxon>Pararnavirae</taxon>
        <taxon>Artverviricota</taxon>
        <taxon>Revtraviricetes</taxon>
        <taxon>Ortervirales</taxon>
        <taxon>Retroviridae</taxon>
        <taxon>Orthoretrovirinae</taxon>
        <taxon>Deltaretrovirus</taxon>
        <taxon>Deltaretrovirus priTlym1</taxon>
        <taxon>Primate T-lymphotropic virus 1</taxon>
    </lineage>
</organism>
<dbReference type="SMR" id="Q4QY51"/>
<keyword evidence="10" id="KW-0233">DNA recombination</keyword>
<keyword evidence="1" id="KW-0808">Transferase</keyword>
<sequence length="896" mass="99927">GRSPTTNTASSGAGHARPRAFPKTPRNQPVSFKPERLQALQHLVHRALEANHIEPYFGPGNNPVFPVKKSSGAWRFIHDLRATNSLTTDLASSSPGPPDLSSLPVTLPHLQTIDLKDAFFQIPLPKKFQPYFAFTVPQQCNYGPGNRYAWKVLPQGFKNSPTIFEMQLASILQPIRHTFPHSAIIQYMDDILLASPTPEDLQRLSKAVIVALATHGLPVSHEKTQQTPGAIKFLGQLISPDHVTYTAVPTVPVRSQWTLPELQTLLGEVQWVSKGTPILRQPLQCLYSTLQGHSDPRDLIHLGPAQVQALRELQQALSHNCRSRLVTTLPLLGAIMLTPTGTTTVVFQYRQRWPLAWLHAPLPHTSQCPWGQLLASAVLLLDKYTLQSYGLLCQTIHHNVSTQTFNHFIHTSDHPSVPILLHHFHRFKNLGAQTGELWTTFLKTAAPLAPVTALMPVFTVSPVVLDTAPCLFSDGSASQAAYVLWNKKIISQETFTLPTSHTSAQQAELFGLLHGLAKARPWPCLNIFLDSKYLYHYLRTLSLGTFQGKSSQAPLQALLPHLLQHKIIYLHHVRSHTNLPDPISKLNAFTDSLLVTPVLQLSPAKLHSFTHCGQAALTLHGATTTEALNILHSCHACRKNNPQHQMPRGHIRRGLLPNHIWQGDITHFKYKNTLYRLHVWVDTFSGSVSATHKKRETSSEAISSLLHAIAHLGRPSHINTDNGPAYASQEFQHACTSLAIRHTTHIPYNPTSSGLVERTNGILKTLLYKYFSDNPNLPMDNALSVALWTINHLNVLTHCQKTRWQLHHSPRLPPIPEAKPVTTSKTHWYYFKIPGLNSRQWKGPQRALQEAAGAALIPVSDTAAQWIPWKLLKRAVCPRLAGDTADPKERDHQHHG</sequence>
<keyword evidence="11" id="KW-1179">Viral genome integration</keyword>
<reference evidence="20 21" key="1">
    <citation type="journal article" date="2005" name="J. Gen. Virol.">
        <title>Full-genome analysis of a highly divergent simian T-cell lymphotropic virus type 1 strain in Macaca arctoides.</title>
        <authorList>
            <person name="Van Dooren S."/>
            <person name="Meertens L."/>
            <person name="Lemey P."/>
            <person name="Gessain A."/>
            <person name="Vandamme A.M."/>
        </authorList>
    </citation>
    <scope>NUCLEOTIDE SEQUENCE [LARGE SCALE GENOMIC DNA]</scope>
    <source>
        <strain evidence="20">MarB43</strain>
    </source>
</reference>
<dbReference type="SUPFAM" id="SSF53098">
    <property type="entry name" value="Ribonuclease H-like"/>
    <property type="match status" value="1"/>
</dbReference>
<dbReference type="InterPro" id="IPR001037">
    <property type="entry name" value="Integrase_C_retrovir"/>
</dbReference>
<dbReference type="InterPro" id="IPR002156">
    <property type="entry name" value="RNaseH_domain"/>
</dbReference>
<dbReference type="InterPro" id="IPR003308">
    <property type="entry name" value="Integrase_Zn-bd_dom_N"/>
</dbReference>
<feature type="region of interest" description="Disordered" evidence="15">
    <location>
        <begin position="1"/>
        <end position="30"/>
    </location>
</feature>
<dbReference type="EMDB" id="EMD-13077"/>
<dbReference type="Pfam" id="PF00075">
    <property type="entry name" value="RNase_H"/>
    <property type="match status" value="1"/>
</dbReference>
<evidence type="ECO:0007829" key="22">
    <source>
        <dbReference type="PDB" id="7OUF"/>
    </source>
</evidence>
<evidence type="ECO:0000256" key="11">
    <source>
        <dbReference type="ARBA" id="ARBA00023195"/>
    </source>
</evidence>
<evidence type="ECO:0000256" key="8">
    <source>
        <dbReference type="ARBA" id="ARBA00022918"/>
    </source>
</evidence>
<dbReference type="Gene3D" id="3.10.10.10">
    <property type="entry name" value="HIV Type 1 Reverse Transcriptase, subunit A, domain 1"/>
    <property type="match status" value="1"/>
</dbReference>
<dbReference type="InterPro" id="IPR012337">
    <property type="entry name" value="RNaseH-like_sf"/>
</dbReference>
<evidence type="ECO:0000256" key="9">
    <source>
        <dbReference type="ARBA" id="ARBA00023125"/>
    </source>
</evidence>
<dbReference type="PROSITE" id="PS50879">
    <property type="entry name" value="RNASE_H_1"/>
    <property type="match status" value="1"/>
</dbReference>
<feature type="binding site" evidence="22 23">
    <location>
        <position position="634"/>
    </location>
    <ligand>
        <name>Zn(2+)</name>
        <dbReference type="ChEBI" id="CHEBI:29105"/>
    </ligand>
</feature>
<evidence type="ECO:0000256" key="15">
    <source>
        <dbReference type="SAM" id="MobiDB-lite"/>
    </source>
</evidence>
<dbReference type="PDB" id="7PEL">
    <property type="method" value="EM"/>
    <property type="resolution" value="3.34 A"/>
    <property type="chains" value="A/B/D/E=600-896"/>
</dbReference>
<name>Q4QY51_9STL1</name>
<keyword evidence="13" id="KW-1160">Virus entry into host cell</keyword>
<gene>
    <name evidence="20" type="primary">pol</name>
</gene>
<feature type="binding site" evidence="22 23">
    <location>
        <position position="664"/>
    </location>
    <ligand>
        <name>Mg(2+)</name>
        <dbReference type="ChEBI" id="CHEBI:18420"/>
        <label>2</label>
    </ligand>
</feature>
<evidence type="ECO:0000256" key="6">
    <source>
        <dbReference type="ARBA" id="ARBA00022801"/>
    </source>
</evidence>
<dbReference type="GO" id="GO:0015074">
    <property type="term" value="P:DNA integration"/>
    <property type="evidence" value="ECO:0007669"/>
    <property type="project" value="UniProtKB-KW"/>
</dbReference>
<feature type="binding site" evidence="24">
    <location>
        <position position="611"/>
    </location>
    <ligand>
        <name>Zn(2+)</name>
        <dbReference type="ChEBI" id="CHEBI:29105"/>
    </ligand>
</feature>
<keyword evidence="2" id="KW-0548">Nucleotidyltransferase</keyword>
<dbReference type="EMDB" id="EMD-13076"/>
<evidence type="ECO:0000313" key="20">
    <source>
        <dbReference type="EMBL" id="AAU34010.1"/>
    </source>
</evidence>
<keyword evidence="7" id="KW-0229">DNA integration</keyword>
<feature type="domain" description="Integrase-type" evidence="19">
    <location>
        <begin position="827"/>
        <end position="877"/>
    </location>
</feature>
<protein>
    <submittedName>
        <fullName evidence="20">Pol protein</fullName>
    </submittedName>
</protein>
<dbReference type="GO" id="GO:0004523">
    <property type="term" value="F:RNA-DNA hybrid ribonuclease activity"/>
    <property type="evidence" value="ECO:0007669"/>
    <property type="project" value="InterPro"/>
</dbReference>
<dbReference type="InterPro" id="IPR043502">
    <property type="entry name" value="DNA/RNA_pol_sf"/>
</dbReference>
<evidence type="ECO:0000259" key="16">
    <source>
        <dbReference type="PROSITE" id="PS50878"/>
    </source>
</evidence>
<evidence type="ECO:0000256" key="1">
    <source>
        <dbReference type="ARBA" id="ARBA00022679"/>
    </source>
</evidence>
<feature type="DNA-binding region" description="Integrase-type" evidence="14">
    <location>
        <begin position="827"/>
        <end position="877"/>
    </location>
</feature>
<dbReference type="Pfam" id="PF00665">
    <property type="entry name" value="rve"/>
    <property type="match status" value="1"/>
</dbReference>
<evidence type="ECO:0007829" key="23">
    <source>
        <dbReference type="PDB" id="7OUG"/>
    </source>
</evidence>
<dbReference type="PDB" id="7OUF">
    <property type="method" value="EM"/>
    <property type="resolution" value="3.00 A"/>
    <property type="chains" value="A/B/D/E=597-597, A/B/D/E=600-896"/>
</dbReference>
<dbReference type="Gene3D" id="3.30.70.270">
    <property type="match status" value="2"/>
</dbReference>
<evidence type="ECO:0007829" key="24">
    <source>
        <dbReference type="PDB" id="7OUH"/>
    </source>
</evidence>
<dbReference type="InterPro" id="IPR043128">
    <property type="entry name" value="Rev_trsase/Diguanyl_cyclase"/>
</dbReference>
<keyword evidence="12" id="KW-0511">Multifunctional enzyme</keyword>
<keyword evidence="6" id="KW-0378">Hydrolase</keyword>
<evidence type="ECO:0000259" key="18">
    <source>
        <dbReference type="PROSITE" id="PS50994"/>
    </source>
</evidence>
<dbReference type="Pfam" id="PF00552">
    <property type="entry name" value="IN_DBD_C"/>
    <property type="match status" value="1"/>
</dbReference>
<dbReference type="GO" id="GO:0008270">
    <property type="term" value="F:zinc ion binding"/>
    <property type="evidence" value="ECO:0007669"/>
    <property type="project" value="InterPro"/>
</dbReference>
<dbReference type="GO" id="GO:0044826">
    <property type="term" value="P:viral genome integration into host DNA"/>
    <property type="evidence" value="ECO:0007669"/>
    <property type="project" value="UniProtKB-KW"/>
</dbReference>
<feature type="domain" description="Reverse transcriptase" evidence="16">
    <location>
        <begin position="48"/>
        <end position="238"/>
    </location>
</feature>
<dbReference type="GO" id="GO:0006310">
    <property type="term" value="P:DNA recombination"/>
    <property type="evidence" value="ECO:0007669"/>
    <property type="project" value="UniProtKB-KW"/>
</dbReference>
<feature type="domain" description="Integrase catalytic" evidence="18">
    <location>
        <begin position="653"/>
        <end position="822"/>
    </location>
</feature>
<reference evidence="22 23" key="3">
    <citation type="journal article" date="2021" name="Nat. Commun.">
        <title>Structural basis for the inhibition of HTLV-1 integration inferred from cryo-EM deltaretroviral intasome structures.</title>
        <authorList>
            <person name="Barski M.S."/>
            <person name="Vanzo T."/>
            <person name="Zhao X.Z."/>
            <person name="Smith S.J."/>
            <person name="Ballandras-Colas A."/>
            <person name="Cronin N.B."/>
            <person name="Pye V.E."/>
            <person name="Hughes S.H."/>
            <person name="Burke T.R."/>
            <person name="Cherepanov P."/>
            <person name="Maertens G.N."/>
        </authorList>
    </citation>
    <scope>STRUCTURE BY ELECTRON MICROSCOPY (3.00 ANGSTROMS) OF 597-597 AND 600-896 IN COMPLEX WITH MG(2+) AND ZN(2+)</scope>
</reference>
<dbReference type="PROSITE" id="PS50878">
    <property type="entry name" value="RT_POL"/>
    <property type="match status" value="1"/>
</dbReference>
<evidence type="ECO:0000313" key="21">
    <source>
        <dbReference type="Proteomes" id="UP000097119"/>
    </source>
</evidence>
<feature type="domain" description="RNase H type-1" evidence="17">
    <location>
        <begin position="465"/>
        <end position="599"/>
    </location>
</feature>
<evidence type="ECO:0000259" key="17">
    <source>
        <dbReference type="PROSITE" id="PS50879"/>
    </source>
</evidence>
<dbReference type="GO" id="GO:0003677">
    <property type="term" value="F:DNA binding"/>
    <property type="evidence" value="ECO:0007669"/>
    <property type="project" value="UniProtKB-KW"/>
</dbReference>
<dbReference type="PANTHER" id="PTHR41694:SF3">
    <property type="entry name" value="RNA-DIRECTED DNA POLYMERASE-RELATED"/>
    <property type="match status" value="1"/>
</dbReference>
<dbReference type="GO" id="GO:0035613">
    <property type="term" value="F:RNA stem-loop binding"/>
    <property type="evidence" value="ECO:0007669"/>
    <property type="project" value="TreeGrafter"/>
</dbReference>
<feature type="binding site" evidence="22 23">
    <location>
        <position position="664"/>
    </location>
    <ligand>
        <name>Mg(2+)</name>
        <dbReference type="ChEBI" id="CHEBI:18420"/>
        <label>1</label>
    </ligand>
</feature>
<evidence type="ECO:0000256" key="13">
    <source>
        <dbReference type="ARBA" id="ARBA00023296"/>
    </source>
</evidence>
<evidence type="ECO:0000256" key="10">
    <source>
        <dbReference type="ARBA" id="ARBA00023172"/>
    </source>
</evidence>
<reference evidence="25" key="2">
    <citation type="journal article" date="2020" name="Nat. Commun.">
        <title>Cryo-EM structure of the deltaretroviral intasome in complex with the PP2A regulatory subunit B56gamma.</title>
        <authorList>
            <person name="Barski M.S."/>
            <person name="Minnell J.J."/>
            <person name="Hodakova Z."/>
            <person name="Pye V.E."/>
            <person name="Nans A."/>
            <person name="Cherepanov P."/>
            <person name="Maertens G.N."/>
        </authorList>
    </citation>
    <scope>STRUCTURE BY ELECTRON MICROSCOPY (3.34 ANGSTROMS) OF 600-896 IN COMPLEX WITH ZN(2+)</scope>
</reference>
<keyword evidence="5" id="KW-0255">Endonuclease</keyword>
<evidence type="ECO:0000256" key="5">
    <source>
        <dbReference type="ARBA" id="ARBA00022759"/>
    </source>
</evidence>
<evidence type="ECO:0007829" key="25">
    <source>
        <dbReference type="PDB" id="7PEL"/>
    </source>
</evidence>
<dbReference type="Proteomes" id="UP000097119">
    <property type="component" value="Genome"/>
</dbReference>
<dbReference type="EMBL" id="AY590142">
    <property type="protein sequence ID" value="AAU34010.1"/>
    <property type="molecule type" value="Genomic_DNA"/>
</dbReference>
<feature type="non-terminal residue" evidence="20">
    <location>
        <position position="1"/>
    </location>
</feature>
<dbReference type="PROSITE" id="PS50994">
    <property type="entry name" value="INTEGRASE"/>
    <property type="match status" value="1"/>
</dbReference>
<keyword evidence="22 23" id="KW-0862">Zinc</keyword>
<keyword evidence="9" id="KW-0238">DNA-binding</keyword>
<evidence type="ECO:0000259" key="19">
    <source>
        <dbReference type="PROSITE" id="PS51027"/>
    </source>
</evidence>
<dbReference type="Pfam" id="PF02022">
    <property type="entry name" value="Integrase_Zn"/>
    <property type="match status" value="1"/>
</dbReference>
<dbReference type="PDB" id="7OUG">
    <property type="method" value="EM"/>
    <property type="resolution" value="3.10 A"/>
    <property type="chains" value="A/B/D/E=597-597, A/B/D/E=600-896"/>
</dbReference>
<feature type="binding site" evidence="22 23">
    <location>
        <position position="757"/>
    </location>
    <ligand>
        <name>Mg(2+)</name>
        <dbReference type="ChEBI" id="CHEBI:18420"/>
        <label>2</label>
    </ligand>
</feature>
<dbReference type="PANTHER" id="PTHR41694">
    <property type="entry name" value="ENDOGENOUS RETROVIRUS GROUP K MEMBER POL PROTEIN"/>
    <property type="match status" value="1"/>
</dbReference>
<evidence type="ECO:0000256" key="7">
    <source>
        <dbReference type="ARBA" id="ARBA00022908"/>
    </source>
</evidence>
<dbReference type="GO" id="GO:0046718">
    <property type="term" value="P:symbiont entry into host cell"/>
    <property type="evidence" value="ECO:0007669"/>
    <property type="project" value="UniProtKB-KW"/>
</dbReference>
<keyword evidence="22 23" id="KW-0002">3D-structure</keyword>
<feature type="binding site" evidence="22 23">
    <location>
        <position position="637"/>
    </location>
    <ligand>
        <name>Zn(2+)</name>
        <dbReference type="ChEBI" id="CHEBI:29105"/>
    </ligand>
</feature>
<dbReference type="PDB" id="7OUH">
    <property type="method" value="EM"/>
    <property type="resolution" value="3.50 A"/>
    <property type="chains" value="A/B/D/E=600-896"/>
</dbReference>